<feature type="region of interest" description="Disordered" evidence="7">
    <location>
        <begin position="94"/>
        <end position="135"/>
    </location>
</feature>
<feature type="compositionally biased region" description="Low complexity" evidence="7">
    <location>
        <begin position="213"/>
        <end position="234"/>
    </location>
</feature>
<evidence type="ECO:0000256" key="2">
    <source>
        <dbReference type="ARBA" id="ARBA00004201"/>
    </source>
</evidence>
<evidence type="ECO:0000313" key="10">
    <source>
        <dbReference type="Proteomes" id="UP001562354"/>
    </source>
</evidence>
<evidence type="ECO:0000256" key="3">
    <source>
        <dbReference type="ARBA" id="ARBA00009138"/>
    </source>
</evidence>
<comment type="similarity">
    <text evidence="3">Belongs to the PAT1 family.</text>
</comment>
<keyword evidence="10" id="KW-1185">Reference proteome</keyword>
<evidence type="ECO:0000256" key="5">
    <source>
        <dbReference type="ARBA" id="ARBA00022884"/>
    </source>
</evidence>
<reference evidence="9 10" key="1">
    <citation type="submission" date="2024-07" db="EMBL/GenBank/DDBJ databases">
        <title>Draft sequence of the Neodothiora populina.</title>
        <authorList>
            <person name="Drown D.D."/>
            <person name="Schuette U.S."/>
            <person name="Buechlein A.B."/>
            <person name="Rusch D.R."/>
            <person name="Winton L.W."/>
            <person name="Adams G.A."/>
        </authorList>
    </citation>
    <scope>NUCLEOTIDE SEQUENCE [LARGE SCALE GENOMIC DNA]</scope>
    <source>
        <strain evidence="9 10">CPC 39397</strain>
    </source>
</reference>
<feature type="domain" description="mRNA decay factor PAT1" evidence="8">
    <location>
        <begin position="1"/>
        <end position="843"/>
    </location>
</feature>
<dbReference type="GeneID" id="95975580"/>
<protein>
    <recommendedName>
        <fullName evidence="8">mRNA decay factor PAT1 domain-containing protein</fullName>
    </recommendedName>
</protein>
<evidence type="ECO:0000259" key="8">
    <source>
        <dbReference type="Pfam" id="PF09770"/>
    </source>
</evidence>
<keyword evidence="4" id="KW-0963">Cytoplasm</keyword>
<feature type="compositionally biased region" description="Polar residues" evidence="7">
    <location>
        <begin position="193"/>
        <end position="202"/>
    </location>
</feature>
<dbReference type="RefSeq" id="XP_069204644.1">
    <property type="nucleotide sequence ID" value="XM_069341133.1"/>
</dbReference>
<organism evidence="9 10">
    <name type="scientific">Neodothiora populina</name>
    <dbReference type="NCBI Taxonomy" id="2781224"/>
    <lineage>
        <taxon>Eukaryota</taxon>
        <taxon>Fungi</taxon>
        <taxon>Dikarya</taxon>
        <taxon>Ascomycota</taxon>
        <taxon>Pezizomycotina</taxon>
        <taxon>Dothideomycetes</taxon>
        <taxon>Dothideomycetidae</taxon>
        <taxon>Dothideales</taxon>
        <taxon>Dothioraceae</taxon>
        <taxon>Neodothiora</taxon>
    </lineage>
</organism>
<dbReference type="Proteomes" id="UP001562354">
    <property type="component" value="Unassembled WGS sequence"/>
</dbReference>
<keyword evidence="5" id="KW-0694">RNA-binding</keyword>
<evidence type="ECO:0000256" key="4">
    <source>
        <dbReference type="ARBA" id="ARBA00022490"/>
    </source>
</evidence>
<proteinExistence type="inferred from homology"/>
<dbReference type="EMBL" id="JBFMKM010000001">
    <property type="protein sequence ID" value="KAL1311795.1"/>
    <property type="molecule type" value="Genomic_DNA"/>
</dbReference>
<dbReference type="InterPro" id="IPR039900">
    <property type="entry name" value="Pat1-like"/>
</dbReference>
<dbReference type="Pfam" id="PF09770">
    <property type="entry name" value="PAT1"/>
    <property type="match status" value="1"/>
</dbReference>
<gene>
    <name evidence="9" type="ORF">AAFC00_001877</name>
</gene>
<sequence>MSFFGFDTTLPKDRNFFSQQDAFAGLSSNKAAGDEEEILDFEDTYDGLGNRLDESQDAFNDDTFGGGGPQTKVGKDFDFFGNTAQYADTMQEEEALHNARQAAQPKPVASKPKQAPASAFLHQQAPRNARSGYENYSKPEYIPQLEASASIWGLPAKKSTEPKPQQQPQPPPLSSSLSQRKMMSLEEVEAAMRSQSRQPSGAQNLPPYPQQAPPLHQQQQQQQQQYQLPHDQMQFMQPPPGMSFPPGMQILQRPQHQDQGMPAAGQRQSPFVPDQRTPPQPIPGMQQPQHQQPQHQHQQSMPVQIPTGPRQQQQQQQQPQMPQQLPQGGPVGGDHARGPSHGGPPVTQAQQMMQMTDEQRAIFLAEEAKRAKRNHKIFLLSKSNGLMTPQDKNFITRIQLQQLLTATGGVNDQIADAQLAEDFYYQVYAQIRGAPRSNPHQPLNQFAQTYLFQTGGRFGGGRRHPRGGDNHIQRMEQQVQRAVEAAKARPKNKQLVVEGSLGKIAFSNSKTPRPLLNFKRADNELRPHSQRHSHIADRKATLRNIENVYATLMQMEDHERHLPPPPREDSHPDEIQRHIEWRTHAQELNQKLWSNLKVMEPIQQDPNIPHPFIAILSHSKGKKAIPRIFRHIDDQQRLTIITLLSVHLDSLDVIRLAYPHPDEPVLPRTVRDEVELFAQAVIPTLLAYINDAPLSIISGLLGLIIERVNVQAIMRTKIGVSFLTILVSRAVLIKQVSAGQNIPEDDWTNWNQLYNRLFDLAEPVLPYIFTTENVAQSSDYQVWQFLATMGVSASPEQQQRLVLGVKERVMQTVEISKQLPPDMAGAKLGEVNLFMRAIGLDVELLG</sequence>
<feature type="region of interest" description="Disordered" evidence="7">
    <location>
        <begin position="156"/>
        <end position="352"/>
    </location>
</feature>
<feature type="compositionally biased region" description="Low complexity" evidence="7">
    <location>
        <begin position="283"/>
        <end position="328"/>
    </location>
</feature>
<comment type="subcellular location">
    <subcellularLocation>
        <location evidence="2">Cytoplasm</location>
        <location evidence="2">P-body</location>
    </subcellularLocation>
    <subcellularLocation>
        <location evidence="1">Nucleus</location>
    </subcellularLocation>
</comment>
<evidence type="ECO:0000256" key="1">
    <source>
        <dbReference type="ARBA" id="ARBA00004123"/>
    </source>
</evidence>
<dbReference type="InterPro" id="IPR019167">
    <property type="entry name" value="PAT1_dom"/>
</dbReference>
<keyword evidence="6" id="KW-0539">Nucleus</keyword>
<evidence type="ECO:0000256" key="7">
    <source>
        <dbReference type="SAM" id="MobiDB-lite"/>
    </source>
</evidence>
<accession>A0ABR3PQF1</accession>
<evidence type="ECO:0000256" key="6">
    <source>
        <dbReference type="ARBA" id="ARBA00023242"/>
    </source>
</evidence>
<dbReference type="PANTHER" id="PTHR21551:SF0">
    <property type="entry name" value="PROTEIN ASSOCIATED WITH TOPO II RELATED-1, ISOFORM A"/>
    <property type="match status" value="1"/>
</dbReference>
<comment type="caution">
    <text evidence="9">The sequence shown here is derived from an EMBL/GenBank/DDBJ whole genome shotgun (WGS) entry which is preliminary data.</text>
</comment>
<dbReference type="PANTHER" id="PTHR21551">
    <property type="entry name" value="TOPOISOMERASE II-ASSOCIATED PROTEIN PAT1"/>
    <property type="match status" value="1"/>
</dbReference>
<evidence type="ECO:0000313" key="9">
    <source>
        <dbReference type="EMBL" id="KAL1311795.1"/>
    </source>
</evidence>
<name>A0ABR3PQF1_9PEZI</name>